<feature type="chain" id="PRO_5015172930" evidence="1">
    <location>
        <begin position="20"/>
        <end position="44"/>
    </location>
</feature>
<name>A0A2P2MZN2_RHIMU</name>
<keyword evidence="1" id="KW-0732">Signal</keyword>
<dbReference type="EMBL" id="GGEC01055196">
    <property type="protein sequence ID" value="MBX35680.1"/>
    <property type="molecule type" value="Transcribed_RNA"/>
</dbReference>
<evidence type="ECO:0000313" key="2">
    <source>
        <dbReference type="EMBL" id="MBX35680.1"/>
    </source>
</evidence>
<evidence type="ECO:0000256" key="1">
    <source>
        <dbReference type="SAM" id="SignalP"/>
    </source>
</evidence>
<organism evidence="2">
    <name type="scientific">Rhizophora mucronata</name>
    <name type="common">Asiatic mangrove</name>
    <dbReference type="NCBI Taxonomy" id="61149"/>
    <lineage>
        <taxon>Eukaryota</taxon>
        <taxon>Viridiplantae</taxon>
        <taxon>Streptophyta</taxon>
        <taxon>Embryophyta</taxon>
        <taxon>Tracheophyta</taxon>
        <taxon>Spermatophyta</taxon>
        <taxon>Magnoliopsida</taxon>
        <taxon>eudicotyledons</taxon>
        <taxon>Gunneridae</taxon>
        <taxon>Pentapetalae</taxon>
        <taxon>rosids</taxon>
        <taxon>fabids</taxon>
        <taxon>Malpighiales</taxon>
        <taxon>Rhizophoraceae</taxon>
        <taxon>Rhizophora</taxon>
    </lineage>
</organism>
<sequence>MQFVFILFLVIMNLEELESYSKVMVRKSKLHLSGNLLPCLLSHI</sequence>
<reference evidence="2" key="1">
    <citation type="submission" date="2018-02" db="EMBL/GenBank/DDBJ databases">
        <title>Rhizophora mucronata_Transcriptome.</title>
        <authorList>
            <person name="Meera S.P."/>
            <person name="Sreeshan A."/>
            <person name="Augustine A."/>
        </authorList>
    </citation>
    <scope>NUCLEOTIDE SEQUENCE</scope>
    <source>
        <tissue evidence="2">Leaf</tissue>
    </source>
</reference>
<accession>A0A2P2MZN2</accession>
<feature type="signal peptide" evidence="1">
    <location>
        <begin position="1"/>
        <end position="19"/>
    </location>
</feature>
<proteinExistence type="predicted"/>
<dbReference type="AlphaFoldDB" id="A0A2P2MZN2"/>
<protein>
    <submittedName>
        <fullName evidence="2">Uncharacterized protein</fullName>
    </submittedName>
</protein>